<dbReference type="EMBL" id="LS974202">
    <property type="protein sequence ID" value="SSC13789.1"/>
    <property type="molecule type" value="Genomic_DNA"/>
</dbReference>
<accession>A0A7Z7LGN8</accession>
<dbReference type="Proteomes" id="UP000250796">
    <property type="component" value="Chromosome MESINF"/>
</dbReference>
<protein>
    <recommendedName>
        <fullName evidence="4">ABC-type multidrug transport system, ATPase component</fullName>
    </recommendedName>
</protein>
<proteinExistence type="predicted"/>
<dbReference type="KEGG" id="minf:MESINF_2349"/>
<evidence type="ECO:0008006" key="4">
    <source>
        <dbReference type="Google" id="ProtNLM"/>
    </source>
</evidence>
<keyword evidence="3" id="KW-1185">Reference proteome</keyword>
<evidence type="ECO:0000313" key="3">
    <source>
        <dbReference type="Proteomes" id="UP000250796"/>
    </source>
</evidence>
<name>A0A7Z7LGN8_9BACT</name>
<evidence type="ECO:0000256" key="1">
    <source>
        <dbReference type="SAM" id="MobiDB-lite"/>
    </source>
</evidence>
<gene>
    <name evidence="2" type="ORF">MESINF_2349</name>
</gene>
<organism evidence="2 3">
    <name type="scientific">Mesotoga infera</name>
    <dbReference type="NCBI Taxonomy" id="1236046"/>
    <lineage>
        <taxon>Bacteria</taxon>
        <taxon>Thermotogati</taxon>
        <taxon>Thermotogota</taxon>
        <taxon>Thermotogae</taxon>
        <taxon>Kosmotogales</taxon>
        <taxon>Kosmotogaceae</taxon>
        <taxon>Mesotoga</taxon>
    </lineage>
</organism>
<dbReference type="AlphaFoldDB" id="A0A7Z7LGN8"/>
<feature type="region of interest" description="Disordered" evidence="1">
    <location>
        <begin position="49"/>
        <end position="75"/>
    </location>
</feature>
<evidence type="ECO:0000313" key="2">
    <source>
        <dbReference type="EMBL" id="SSC13789.1"/>
    </source>
</evidence>
<sequence>MRDYVLQRNKTMIISLHEIYDLEEIAGSFAVVLEGKVLYSDSIETRRLTDNSQRAGHTGRRDNRSHWLRNACQKR</sequence>
<reference evidence="2 3" key="1">
    <citation type="submission" date="2017-01" db="EMBL/GenBank/DDBJ databases">
        <authorList>
            <person name="Erauso G."/>
        </authorList>
    </citation>
    <scope>NUCLEOTIDE SEQUENCE [LARGE SCALE GENOMIC DNA]</scope>
    <source>
        <strain evidence="2">MESINF1</strain>
    </source>
</reference>